<organism evidence="1 2">
    <name type="scientific">Hypsibius exemplaris</name>
    <name type="common">Freshwater tardigrade</name>
    <dbReference type="NCBI Taxonomy" id="2072580"/>
    <lineage>
        <taxon>Eukaryota</taxon>
        <taxon>Metazoa</taxon>
        <taxon>Ecdysozoa</taxon>
        <taxon>Tardigrada</taxon>
        <taxon>Eutardigrada</taxon>
        <taxon>Parachela</taxon>
        <taxon>Hypsibioidea</taxon>
        <taxon>Hypsibiidae</taxon>
        <taxon>Hypsibius</taxon>
    </lineage>
</organism>
<reference evidence="2" key="1">
    <citation type="submission" date="2017-01" db="EMBL/GenBank/DDBJ databases">
        <title>Comparative genomics of anhydrobiosis in the tardigrade Hypsibius dujardini.</title>
        <authorList>
            <person name="Yoshida Y."/>
            <person name="Koutsovoulos G."/>
            <person name="Laetsch D."/>
            <person name="Stevens L."/>
            <person name="Kumar S."/>
            <person name="Horikawa D."/>
            <person name="Ishino K."/>
            <person name="Komine S."/>
            <person name="Tomita M."/>
            <person name="Blaxter M."/>
            <person name="Arakawa K."/>
        </authorList>
    </citation>
    <scope>NUCLEOTIDE SEQUENCE [LARGE SCALE GENOMIC DNA]</scope>
    <source>
        <strain evidence="2">Z151</strain>
    </source>
</reference>
<proteinExistence type="predicted"/>
<dbReference type="EMBL" id="MTYJ01000002">
    <property type="protein sequence ID" value="OQV25553.1"/>
    <property type="molecule type" value="Genomic_DNA"/>
</dbReference>
<comment type="caution">
    <text evidence="1">The sequence shown here is derived from an EMBL/GenBank/DDBJ whole genome shotgun (WGS) entry which is preliminary data.</text>
</comment>
<name>A0A1W0XDL5_HYPEX</name>
<accession>A0A1W0XDL5</accession>
<dbReference type="Proteomes" id="UP000192578">
    <property type="component" value="Unassembled WGS sequence"/>
</dbReference>
<keyword evidence="2" id="KW-1185">Reference proteome</keyword>
<dbReference type="AlphaFoldDB" id="A0A1W0XDL5"/>
<evidence type="ECO:0000313" key="2">
    <source>
        <dbReference type="Proteomes" id="UP000192578"/>
    </source>
</evidence>
<gene>
    <name evidence="1" type="ORF">BV898_00491</name>
</gene>
<sequence>MNGCSIKEASFTTQMSNTRSINTDDRCVPLVVATMSTACTALDNVSKLPSVSSDWRQFSGDQLGCRSLVESEDLVDRITFKRMDDVVDGAVVGRNKEYQLAAFAENGG</sequence>
<protein>
    <submittedName>
        <fullName evidence="1">Uncharacterized protein</fullName>
    </submittedName>
</protein>
<evidence type="ECO:0000313" key="1">
    <source>
        <dbReference type="EMBL" id="OQV25553.1"/>
    </source>
</evidence>